<comment type="caution">
    <text evidence="2">The sequence shown here is derived from an EMBL/GenBank/DDBJ whole genome shotgun (WGS) entry which is preliminary data.</text>
</comment>
<dbReference type="PANTHER" id="PTHR45786:SF66">
    <property type="entry name" value="HOOK MOTIF PROTEIN, PUTATIVE-RELATED"/>
    <property type="match status" value="1"/>
</dbReference>
<dbReference type="PANTHER" id="PTHR45786">
    <property type="entry name" value="DNA BINDING PROTEIN-LIKE"/>
    <property type="match status" value="1"/>
</dbReference>
<evidence type="ECO:0000313" key="3">
    <source>
        <dbReference type="Proteomes" id="UP000235145"/>
    </source>
</evidence>
<gene>
    <name evidence="2" type="ORF">LSAT_V11C600334380</name>
</gene>
<dbReference type="AlphaFoldDB" id="A0A9R1V7X9"/>
<dbReference type="EMBL" id="NBSK02000006">
    <property type="protein sequence ID" value="KAJ0201350.1"/>
    <property type="molecule type" value="Genomic_DNA"/>
</dbReference>
<evidence type="ECO:0000259" key="1">
    <source>
        <dbReference type="Pfam" id="PF14214"/>
    </source>
</evidence>
<dbReference type="InterPro" id="IPR025476">
    <property type="entry name" value="Helitron_helicase-like"/>
</dbReference>
<feature type="domain" description="Helitron helicase-like" evidence="1">
    <location>
        <begin position="178"/>
        <end position="317"/>
    </location>
</feature>
<proteinExistence type="predicted"/>
<keyword evidence="3" id="KW-1185">Reference proteome</keyword>
<sequence>MRKLGGQNYHSIGSLLPAKGSEPKFSRLYIYDIENKIANRQRCFRGEKDQSTSIDSDVIEDIKVMLDSNNVLVRSYRMTRDTFLKDPEVDMKLRLIERREQAGRTYNLPTASEVATLIIGDISDSIEKRDIVLHPSYLPLQYPLLFPYGDDGYSVDILHRGVSFTTNTKCAKCTMREYFAYRIHDRDHSFSLNLNSKRLFQQFLLDAYTTMETERLYYIRRQQHVLRCDSSENLRNQKAQGTTDISNVGQRVILPSSFTGGARYMLQSYLDAMSLCKWFGYPDFFITFTCNPKWPEIKRFLKDTSLQPKDRPDILCRGLSHSHICLFMHSDNKLLTAELIDPIISAAIPDIIEDPELYSLVNEFMIHGPCGDENMNCPCMVDKKCSKNFPKQFCNHSSVDQNGFPLYRRRNDGHFVEKLGVMLDNKNVVPYNKYLLKRYQTHINIEWCNQGSSIKYLFKYINKGPDRAIVAVVPANNECGNNDVVDEIAEYYDCGYLSACEASWRIFKYDVHCRYPSVVILPFHLPNQQHIVYGEDDDIDDVLDKPSVAASKFTSWMECNAIDSEARKLTYVEFPTKFVWILNVRFWKRRKVGKAIGRIHSVSPKLGEAYFLRILLNKVKGLTSFDEILTVNGQRHSSFRNACYALGLLDDDKEYIDAIKEASHSGSELSLGVDELKYLTLFEIEQILLRNNSTLKNFKNMPYPDVESVSSSNNRLITEELDYDIPVLKNDYDRMFLALTNELRNIFLNIMSAI</sequence>
<reference evidence="2 3" key="1">
    <citation type="journal article" date="2017" name="Nat. Commun.">
        <title>Genome assembly with in vitro proximity ligation data and whole-genome triplication in lettuce.</title>
        <authorList>
            <person name="Reyes-Chin-Wo S."/>
            <person name="Wang Z."/>
            <person name="Yang X."/>
            <person name="Kozik A."/>
            <person name="Arikit S."/>
            <person name="Song C."/>
            <person name="Xia L."/>
            <person name="Froenicke L."/>
            <person name="Lavelle D.O."/>
            <person name="Truco M.J."/>
            <person name="Xia R."/>
            <person name="Zhu S."/>
            <person name="Xu C."/>
            <person name="Xu H."/>
            <person name="Xu X."/>
            <person name="Cox K."/>
            <person name="Korf I."/>
            <person name="Meyers B.C."/>
            <person name="Michelmore R.W."/>
        </authorList>
    </citation>
    <scope>NUCLEOTIDE SEQUENCE [LARGE SCALE GENOMIC DNA]</scope>
    <source>
        <strain evidence="3">cv. Salinas</strain>
        <tissue evidence="2">Seedlings</tissue>
    </source>
</reference>
<name>A0A9R1V7X9_LACSA</name>
<dbReference type="Proteomes" id="UP000235145">
    <property type="component" value="Unassembled WGS sequence"/>
</dbReference>
<dbReference type="Pfam" id="PF14214">
    <property type="entry name" value="Helitron_like_N"/>
    <property type="match status" value="1"/>
</dbReference>
<protein>
    <recommendedName>
        <fullName evidence="1">Helitron helicase-like domain-containing protein</fullName>
    </recommendedName>
</protein>
<organism evidence="2 3">
    <name type="scientific">Lactuca sativa</name>
    <name type="common">Garden lettuce</name>
    <dbReference type="NCBI Taxonomy" id="4236"/>
    <lineage>
        <taxon>Eukaryota</taxon>
        <taxon>Viridiplantae</taxon>
        <taxon>Streptophyta</taxon>
        <taxon>Embryophyta</taxon>
        <taxon>Tracheophyta</taxon>
        <taxon>Spermatophyta</taxon>
        <taxon>Magnoliopsida</taxon>
        <taxon>eudicotyledons</taxon>
        <taxon>Gunneridae</taxon>
        <taxon>Pentapetalae</taxon>
        <taxon>asterids</taxon>
        <taxon>campanulids</taxon>
        <taxon>Asterales</taxon>
        <taxon>Asteraceae</taxon>
        <taxon>Cichorioideae</taxon>
        <taxon>Cichorieae</taxon>
        <taxon>Lactucinae</taxon>
        <taxon>Lactuca</taxon>
    </lineage>
</organism>
<accession>A0A9R1V7X9</accession>
<evidence type="ECO:0000313" key="2">
    <source>
        <dbReference type="EMBL" id="KAJ0201350.1"/>
    </source>
</evidence>